<dbReference type="Proteomes" id="UP001595755">
    <property type="component" value="Unassembled WGS sequence"/>
</dbReference>
<evidence type="ECO:0000313" key="1">
    <source>
        <dbReference type="EMBL" id="MFC4307229.1"/>
    </source>
</evidence>
<comment type="caution">
    <text evidence="1">The sequence shown here is derived from an EMBL/GenBank/DDBJ whole genome shotgun (WGS) entry which is preliminary data.</text>
</comment>
<reference evidence="2" key="1">
    <citation type="journal article" date="2019" name="Int. J. Syst. Evol. Microbiol.">
        <title>The Global Catalogue of Microorganisms (GCM) 10K type strain sequencing project: providing services to taxonomists for standard genome sequencing and annotation.</title>
        <authorList>
            <consortium name="The Broad Institute Genomics Platform"/>
            <consortium name="The Broad Institute Genome Sequencing Center for Infectious Disease"/>
            <person name="Wu L."/>
            <person name="Ma J."/>
        </authorList>
    </citation>
    <scope>NUCLEOTIDE SEQUENCE [LARGE SCALE GENOMIC DNA]</scope>
    <source>
        <strain evidence="2">CGMCC 4.1641</strain>
    </source>
</reference>
<accession>A0ABV8SLI2</accession>
<gene>
    <name evidence="1" type="ORF">ACFO1S_27775</name>
</gene>
<name>A0ABV8SLI2_9BACL</name>
<evidence type="ECO:0008006" key="3">
    <source>
        <dbReference type="Google" id="ProtNLM"/>
    </source>
</evidence>
<evidence type="ECO:0000313" key="2">
    <source>
        <dbReference type="Proteomes" id="UP001595755"/>
    </source>
</evidence>
<proteinExistence type="predicted"/>
<organism evidence="1 2">
    <name type="scientific">Cohnella boryungensis</name>
    <dbReference type="NCBI Taxonomy" id="768479"/>
    <lineage>
        <taxon>Bacteria</taxon>
        <taxon>Bacillati</taxon>
        <taxon>Bacillota</taxon>
        <taxon>Bacilli</taxon>
        <taxon>Bacillales</taxon>
        <taxon>Paenibacillaceae</taxon>
        <taxon>Cohnella</taxon>
    </lineage>
</organism>
<keyword evidence="2" id="KW-1185">Reference proteome</keyword>
<sequence>MIGVIASLVLLGTTAYFLNERYGWLSGASALPNYDYTPDEFTKLDLALYDKQKRKQLSYGMRKSEAEDIVGAATEEILTTKGNSPIEILRYEDGLAIGYRLDRAVSFQVTDVGGDDRFVTMRNIGFANGSGDPLVTYGLTPTSSEAGYLTYLFEKTGGDYQKLNEITNDRDRKLTTYLVSFKTENNKLVSFSISDMLFAQNVM</sequence>
<dbReference type="EMBL" id="JBHSED010000074">
    <property type="protein sequence ID" value="MFC4307229.1"/>
    <property type="molecule type" value="Genomic_DNA"/>
</dbReference>
<protein>
    <recommendedName>
        <fullName evidence="3">DUF4309 domain-containing protein</fullName>
    </recommendedName>
</protein>